<feature type="domain" description="eRF1/Pelota-like N-terminal" evidence="11">
    <location>
        <begin position="65"/>
        <end position="194"/>
    </location>
</feature>
<dbReference type="InterPro" id="IPR029064">
    <property type="entry name" value="Ribosomal_eL30-like_sf"/>
</dbReference>
<dbReference type="PANTHER" id="PTHR10853">
    <property type="entry name" value="PELOTA"/>
    <property type="match status" value="1"/>
</dbReference>
<dbReference type="InterPro" id="IPR023521">
    <property type="entry name" value="Pelota_arc"/>
</dbReference>
<reference evidence="12 13" key="1">
    <citation type="submission" date="2018-11" db="EMBL/GenBank/DDBJ databases">
        <title>Genomic Encyclopedia of Type Strains, Phase IV (KMG-IV): sequencing the most valuable type-strain genomes for metagenomic binning, comparative biology and taxonomic classification.</title>
        <authorList>
            <person name="Goeker M."/>
        </authorList>
    </citation>
    <scope>NUCLEOTIDE SEQUENCE [LARGE SCALE GENOMIC DNA]</scope>
    <source>
        <strain evidence="12 13">DSM 11977</strain>
    </source>
</reference>
<comment type="domain">
    <text evidence="9">The N-terminal domain has the RNA-binding Sm fold. It harbors the endoribonuclease activity.</text>
</comment>
<keyword evidence="13" id="KW-1185">Reference proteome</keyword>
<dbReference type="Pfam" id="PF26356">
    <property type="entry name" value="Pelota_N"/>
    <property type="match status" value="1"/>
</dbReference>
<dbReference type="GO" id="GO:0032790">
    <property type="term" value="P:ribosome disassembly"/>
    <property type="evidence" value="ECO:0007669"/>
    <property type="project" value="TreeGrafter"/>
</dbReference>
<dbReference type="GO" id="GO:0005737">
    <property type="term" value="C:cytoplasm"/>
    <property type="evidence" value="ECO:0007669"/>
    <property type="project" value="UniProtKB-SubCell"/>
</dbReference>
<evidence type="ECO:0000256" key="1">
    <source>
        <dbReference type="ARBA" id="ARBA00001968"/>
    </source>
</evidence>
<dbReference type="Pfam" id="PF03465">
    <property type="entry name" value="eRF1_3"/>
    <property type="match status" value="1"/>
</dbReference>
<keyword evidence="4 9" id="KW-0963">Cytoplasm</keyword>
<dbReference type="PANTHER" id="PTHR10853:SF0">
    <property type="entry name" value="PROTEIN PELOTA HOMOLOG"/>
    <property type="match status" value="1"/>
</dbReference>
<dbReference type="GO" id="GO:0071025">
    <property type="term" value="P:RNA surveillance"/>
    <property type="evidence" value="ECO:0007669"/>
    <property type="project" value="InterPro"/>
</dbReference>
<dbReference type="GO" id="GO:0004519">
    <property type="term" value="F:endonuclease activity"/>
    <property type="evidence" value="ECO:0007669"/>
    <property type="project" value="UniProtKB-UniRule"/>
</dbReference>
<dbReference type="Pfam" id="PF03464">
    <property type="entry name" value="eRF1_2"/>
    <property type="match status" value="1"/>
</dbReference>
<dbReference type="Gene3D" id="3.30.1330.30">
    <property type="match status" value="1"/>
</dbReference>
<keyword evidence="6 9" id="KW-0479">Metal-binding</keyword>
<accession>A0A3N5BCG5</accession>
<dbReference type="GO" id="GO:0016787">
    <property type="term" value="F:hydrolase activity"/>
    <property type="evidence" value="ECO:0007669"/>
    <property type="project" value="UniProtKB-KW"/>
</dbReference>
<sequence>MASYIIWSFYIVIIHIDILVPLNILFLQLLNQKRRKSRKKNFYDSKINQNSDHTSRKSQSIVKLMKIIKQDTKEGIIEIVPETLDDLWHLSHIIEEGDNASSKTTRRIQDNTGDKLRSDRGVKKTFYLGLDIENITFHLFTGKLRLTGTITKGPEDLIPLGSHHTLEVKLNTPIKIKKRFWPKWAIKRLNQAIDASKKLSAIIIVFEDDTATIGLMRQFGIEYYGPIKGYVSGKRIIDKNRQKNIVQFYDKVIESIEKFDSIQNIVIAGPGFVKNDFYEYIKDNYKNLAKISVIEATGSGGRNGISEVLKKGTVEKLTAENRVAQEMGAINRLLTEIGKNSSKIAYGIKQTKNAINLGAVSELLILDTKVASENMGELMDMVENMKGEVMVVSSEHEGGKQLESLGGMAAILRYEIV</sequence>
<dbReference type="GO" id="GO:0051301">
    <property type="term" value="P:cell division"/>
    <property type="evidence" value="ECO:0007669"/>
    <property type="project" value="UniProtKB-KW"/>
</dbReference>
<dbReference type="SMART" id="SM01194">
    <property type="entry name" value="eRF1_1"/>
    <property type="match status" value="1"/>
</dbReference>
<dbReference type="Gene3D" id="2.30.30.870">
    <property type="entry name" value="Pelota, domain A"/>
    <property type="match status" value="1"/>
</dbReference>
<dbReference type="InterPro" id="IPR005140">
    <property type="entry name" value="eRF1_Pelota-like_N"/>
</dbReference>
<dbReference type="InterPro" id="IPR038069">
    <property type="entry name" value="Pelota/DOM34_N"/>
</dbReference>
<keyword evidence="10" id="KW-1133">Transmembrane helix</keyword>
<keyword evidence="10" id="KW-0472">Membrane</keyword>
<feature type="transmembrane region" description="Helical" evidence="10">
    <location>
        <begin position="6"/>
        <end position="30"/>
    </location>
</feature>
<dbReference type="SUPFAM" id="SSF53137">
    <property type="entry name" value="Translational machinery components"/>
    <property type="match status" value="1"/>
</dbReference>
<comment type="similarity">
    <text evidence="3 9">Belongs to the eukaryotic release factor 1 family. Pelota subfamily.</text>
</comment>
<evidence type="ECO:0000259" key="11">
    <source>
        <dbReference type="SMART" id="SM01194"/>
    </source>
</evidence>
<name>A0A3N5BCG5_9EURY</name>
<keyword evidence="5 9" id="KW-0540">Nuclease</keyword>
<proteinExistence type="inferred from homology"/>
<dbReference type="EMBL" id="RKRG01000001">
    <property type="protein sequence ID" value="RPF53080.1"/>
    <property type="molecule type" value="Genomic_DNA"/>
</dbReference>
<comment type="function">
    <text evidence="9">May function in recognizing stalled ribosomes, interact with stem-loop structures in stalled mRNA molecules, and effect endonucleolytic cleavage of the mRNA. May play a role in the release non-functional ribosomes and degradation of damaged mRNAs. Has endoribonuclease activity.</text>
</comment>
<dbReference type="InterPro" id="IPR005142">
    <property type="entry name" value="eRF1_3"/>
</dbReference>
<dbReference type="GO" id="GO:0046872">
    <property type="term" value="F:metal ion binding"/>
    <property type="evidence" value="ECO:0007669"/>
    <property type="project" value="UniProtKB-UniRule"/>
</dbReference>
<evidence type="ECO:0000256" key="2">
    <source>
        <dbReference type="ARBA" id="ARBA00004496"/>
    </source>
</evidence>
<evidence type="ECO:0000256" key="6">
    <source>
        <dbReference type="ARBA" id="ARBA00022723"/>
    </source>
</evidence>
<comment type="cofactor">
    <cofactor evidence="1 9">
        <name>a divalent metal cation</name>
        <dbReference type="ChEBI" id="CHEBI:60240"/>
    </cofactor>
</comment>
<evidence type="ECO:0000256" key="5">
    <source>
        <dbReference type="ARBA" id="ARBA00022722"/>
    </source>
</evidence>
<evidence type="ECO:0000256" key="7">
    <source>
        <dbReference type="ARBA" id="ARBA00022759"/>
    </source>
</evidence>
<dbReference type="GO" id="GO:0070481">
    <property type="term" value="P:nuclear-transcribed mRNA catabolic process, non-stop decay"/>
    <property type="evidence" value="ECO:0007669"/>
    <property type="project" value="InterPro"/>
</dbReference>
<dbReference type="GO" id="GO:0070966">
    <property type="term" value="P:nuclear-transcribed mRNA catabolic process, no-go decay"/>
    <property type="evidence" value="ECO:0007669"/>
    <property type="project" value="InterPro"/>
</dbReference>
<gene>
    <name evidence="9" type="primary">pelA</name>
    <name evidence="12" type="ORF">EDC42_0652</name>
</gene>
<dbReference type="AlphaFoldDB" id="A0A3N5BCG5"/>
<evidence type="ECO:0000256" key="4">
    <source>
        <dbReference type="ARBA" id="ARBA00022490"/>
    </source>
</evidence>
<evidence type="ECO:0000256" key="10">
    <source>
        <dbReference type="SAM" id="Phobius"/>
    </source>
</evidence>
<dbReference type="InterPro" id="IPR058547">
    <property type="entry name" value="Pelota_N"/>
</dbReference>
<dbReference type="Proteomes" id="UP000271783">
    <property type="component" value="Unassembled WGS sequence"/>
</dbReference>
<evidence type="ECO:0000313" key="13">
    <source>
        <dbReference type="Proteomes" id="UP000271783"/>
    </source>
</evidence>
<dbReference type="Gene3D" id="3.30.420.60">
    <property type="entry name" value="eRF1 domain 2"/>
    <property type="match status" value="1"/>
</dbReference>
<dbReference type="EC" id="3.1.-.-" evidence="9"/>
<keyword evidence="8 9" id="KW-0378">Hydrolase</keyword>
<dbReference type="GO" id="GO:0070651">
    <property type="term" value="P:nonfunctional rRNA decay"/>
    <property type="evidence" value="ECO:0007669"/>
    <property type="project" value="TreeGrafter"/>
</dbReference>
<dbReference type="SUPFAM" id="SSF159065">
    <property type="entry name" value="Dom34/Pelota N-terminal domain-like"/>
    <property type="match status" value="1"/>
</dbReference>
<evidence type="ECO:0000256" key="8">
    <source>
        <dbReference type="ARBA" id="ARBA00022801"/>
    </source>
</evidence>
<dbReference type="HAMAP" id="MF_01853">
    <property type="entry name" value="PelO"/>
    <property type="match status" value="1"/>
</dbReference>
<comment type="subunit">
    <text evidence="9">Monomer.</text>
</comment>
<evidence type="ECO:0000256" key="3">
    <source>
        <dbReference type="ARBA" id="ARBA00009504"/>
    </source>
</evidence>
<dbReference type="InterPro" id="IPR004405">
    <property type="entry name" value="TF_pelota"/>
</dbReference>
<evidence type="ECO:0000256" key="9">
    <source>
        <dbReference type="HAMAP-Rule" id="MF_01853"/>
    </source>
</evidence>
<evidence type="ECO:0000313" key="12">
    <source>
        <dbReference type="EMBL" id="RPF53080.1"/>
    </source>
</evidence>
<dbReference type="NCBIfam" id="TIGR00111">
    <property type="entry name" value="pelota"/>
    <property type="match status" value="1"/>
</dbReference>
<keyword evidence="10" id="KW-0812">Transmembrane</keyword>
<dbReference type="InterPro" id="IPR042226">
    <property type="entry name" value="eFR1_2_sf"/>
</dbReference>
<keyword evidence="12" id="KW-0132">Cell division</keyword>
<keyword evidence="12" id="KW-0131">Cell cycle</keyword>
<protein>
    <recommendedName>
        <fullName evidence="9">Protein pelota homolog</fullName>
        <ecNumber evidence="9">3.1.-.-</ecNumber>
    </recommendedName>
</protein>
<dbReference type="SUPFAM" id="SSF55315">
    <property type="entry name" value="L30e-like"/>
    <property type="match status" value="1"/>
</dbReference>
<comment type="caution">
    <text evidence="12">The sequence shown here is derived from an EMBL/GenBank/DDBJ whole genome shotgun (WGS) entry which is preliminary data.</text>
</comment>
<dbReference type="InterPro" id="IPR005141">
    <property type="entry name" value="eRF1_2"/>
</dbReference>
<organism evidence="12 13">
    <name type="scientific">Methanobrevibacter gottschalkii DSM 11977</name>
    <dbReference type="NCBI Taxonomy" id="1122229"/>
    <lineage>
        <taxon>Archaea</taxon>
        <taxon>Methanobacteriati</taxon>
        <taxon>Methanobacteriota</taxon>
        <taxon>Methanomada group</taxon>
        <taxon>Methanobacteria</taxon>
        <taxon>Methanobacteriales</taxon>
        <taxon>Methanobacteriaceae</taxon>
        <taxon>Methanobrevibacter</taxon>
    </lineage>
</organism>
<comment type="subcellular location">
    <subcellularLocation>
        <location evidence="2 9">Cytoplasm</location>
    </subcellularLocation>
</comment>
<keyword evidence="7 9" id="KW-0255">Endonuclease</keyword>